<feature type="domain" description="Alpha-L-rhamnosidase C-terminal" evidence="7">
    <location>
        <begin position="669"/>
        <end position="727"/>
    </location>
</feature>
<feature type="domain" description="Bacterial alpha-L-rhamnosidase N-terminal" evidence="5">
    <location>
        <begin position="53"/>
        <end position="182"/>
    </location>
</feature>
<reference evidence="8 9" key="1">
    <citation type="submission" date="2018-03" db="EMBL/GenBank/DDBJ databases">
        <title>Genomic Encyclopedia of Archaeal and Bacterial Type Strains, Phase II (KMG-II): from individual species to whole genera.</title>
        <authorList>
            <person name="Goeker M."/>
        </authorList>
    </citation>
    <scope>NUCLEOTIDE SEQUENCE [LARGE SCALE GENOMIC DNA]</scope>
    <source>
        <strain evidence="8 9">DSM 19711</strain>
    </source>
</reference>
<dbReference type="Proteomes" id="UP000238083">
    <property type="component" value="Unassembled WGS sequence"/>
</dbReference>
<evidence type="ECO:0000259" key="4">
    <source>
        <dbReference type="Pfam" id="PF05592"/>
    </source>
</evidence>
<feature type="domain" description="Alpha-L-rhamnosidase six-hairpin glycosidase" evidence="6">
    <location>
        <begin position="331"/>
        <end position="666"/>
    </location>
</feature>
<dbReference type="Pfam" id="PF08531">
    <property type="entry name" value="Bac_rhamnosid_N"/>
    <property type="match status" value="1"/>
</dbReference>
<dbReference type="InterPro" id="IPR035396">
    <property type="entry name" value="Bac_rhamnosid6H"/>
</dbReference>
<feature type="domain" description="Alpha-L-rhamnosidase concanavalin-like" evidence="4">
    <location>
        <begin position="224"/>
        <end position="324"/>
    </location>
</feature>
<evidence type="ECO:0000256" key="2">
    <source>
        <dbReference type="ARBA" id="ARBA00012652"/>
    </source>
</evidence>
<dbReference type="Gene3D" id="2.60.120.260">
    <property type="entry name" value="Galactose-binding domain-like"/>
    <property type="match status" value="2"/>
</dbReference>
<evidence type="ECO:0000259" key="6">
    <source>
        <dbReference type="Pfam" id="PF17389"/>
    </source>
</evidence>
<gene>
    <name evidence="8" type="ORF">CLV37_11533</name>
</gene>
<dbReference type="Pfam" id="PF17390">
    <property type="entry name" value="Bac_rhamnosid_C"/>
    <property type="match status" value="1"/>
</dbReference>
<dbReference type="InterPro" id="IPR016007">
    <property type="entry name" value="Alpha_rhamnosid"/>
</dbReference>
<dbReference type="Pfam" id="PF17389">
    <property type="entry name" value="Bac_rhamnosid6H"/>
    <property type="match status" value="1"/>
</dbReference>
<dbReference type="Pfam" id="PF05592">
    <property type="entry name" value="Bac_rhamnosid"/>
    <property type="match status" value="1"/>
</dbReference>
<dbReference type="PANTHER" id="PTHR33307">
    <property type="entry name" value="ALPHA-RHAMNOSIDASE (EUROFUNG)"/>
    <property type="match status" value="1"/>
</dbReference>
<keyword evidence="3" id="KW-0378">Hydrolase</keyword>
<protein>
    <recommendedName>
        <fullName evidence="2">alpha-L-rhamnosidase</fullName>
        <ecNumber evidence="2">3.2.1.40</ecNumber>
    </recommendedName>
</protein>
<dbReference type="InterPro" id="IPR035398">
    <property type="entry name" value="Bac_rhamnosid_C"/>
</dbReference>
<comment type="catalytic activity">
    <reaction evidence="1">
        <text>Hydrolysis of terminal non-reducing alpha-L-rhamnose residues in alpha-L-rhamnosides.</text>
        <dbReference type="EC" id="3.2.1.40"/>
    </reaction>
</comment>
<dbReference type="Gene3D" id="1.50.10.10">
    <property type="match status" value="1"/>
</dbReference>
<proteinExistence type="predicted"/>
<dbReference type="GO" id="GO:0030596">
    <property type="term" value="F:alpha-L-rhamnosidase activity"/>
    <property type="evidence" value="ECO:0007669"/>
    <property type="project" value="UniProtKB-EC"/>
</dbReference>
<accession>A0A2T0QXL6</accession>
<evidence type="ECO:0000256" key="3">
    <source>
        <dbReference type="ARBA" id="ARBA00022801"/>
    </source>
</evidence>
<dbReference type="AlphaFoldDB" id="A0A2T0QXL6"/>
<evidence type="ECO:0000259" key="5">
    <source>
        <dbReference type="Pfam" id="PF08531"/>
    </source>
</evidence>
<name>A0A2T0QXL6_9ACTN</name>
<comment type="caution">
    <text evidence="8">The sequence shown here is derived from an EMBL/GenBank/DDBJ whole genome shotgun (WGS) entry which is preliminary data.</text>
</comment>
<dbReference type="InterPro" id="IPR013737">
    <property type="entry name" value="Bac_rhamnosid_N"/>
</dbReference>
<dbReference type="RefSeq" id="WP_106214952.1">
    <property type="nucleotide sequence ID" value="NZ_PVZF01000015.1"/>
</dbReference>
<dbReference type="PANTHER" id="PTHR33307:SF6">
    <property type="entry name" value="ALPHA-RHAMNOSIDASE (EUROFUNG)-RELATED"/>
    <property type="match status" value="1"/>
</dbReference>
<dbReference type="SUPFAM" id="SSF48208">
    <property type="entry name" value="Six-hairpin glycosidases"/>
    <property type="match status" value="1"/>
</dbReference>
<dbReference type="InterPro" id="IPR012341">
    <property type="entry name" value="6hp_glycosidase-like_sf"/>
</dbReference>
<dbReference type="Gene3D" id="2.60.420.10">
    <property type="entry name" value="Maltose phosphorylase, domain 3"/>
    <property type="match status" value="1"/>
</dbReference>
<dbReference type="OrthoDB" id="9761045at2"/>
<evidence type="ECO:0000259" key="7">
    <source>
        <dbReference type="Pfam" id="PF17390"/>
    </source>
</evidence>
<dbReference type="EMBL" id="PVZF01000015">
    <property type="protein sequence ID" value="PRY10769.1"/>
    <property type="molecule type" value="Genomic_DNA"/>
</dbReference>
<evidence type="ECO:0000313" key="9">
    <source>
        <dbReference type="Proteomes" id="UP000238083"/>
    </source>
</evidence>
<dbReference type="InterPro" id="IPR008902">
    <property type="entry name" value="Rhamnosid_concanavalin"/>
</dbReference>
<evidence type="ECO:0000256" key="1">
    <source>
        <dbReference type="ARBA" id="ARBA00001445"/>
    </source>
</evidence>
<dbReference type="EC" id="3.2.1.40" evidence="2"/>
<dbReference type="InterPro" id="IPR008928">
    <property type="entry name" value="6-hairpin_glycosidase_sf"/>
</dbReference>
<dbReference type="GO" id="GO:0005975">
    <property type="term" value="P:carbohydrate metabolic process"/>
    <property type="evidence" value="ECO:0007669"/>
    <property type="project" value="InterPro"/>
</dbReference>
<sequence length="735" mass="79645">MHDADVVDVEDLTDARWIAHPERPGTWPSRATCRDGRCAAPVFTHEVRIDVPVRRARLVLAAGGHADVRVDGALATDEVLSPGTTHWDRRVEVVEHDLTAVLTVGRHELSLELGRGFFGMTNANVWGWERAPWHDEPCVRAALHLEHADGSRRTVVTGPAWTVHRGPRLLDDLYAGEVVDLRFRGPRVPAALVAGPVGEPVPRLAQPSRITEVLGPVSVAEPLPGEFVVGFPRVVSGWVRLRVDGPAGTTVRLRYGERLRPDGLPNADDEKGYFTDGFQTDEITLAGGPVTWEPRFSYKGFRYVQVSGWPDPAGPGAGDVLCCVVHTDAARTCEFTVDDPLLQWIHDATVRTLENNLHGYPTDTPKYEKNGWTGDALVGADAFLTNLDAAPVLRSWVRSLAETCDPVPALTAPNAGVFGVHTRAPVWHAALLTVPWDLFRHTGDVSVLAENWAEAAAYARHELGRSPGGIADTILGDWVAPGTDPGGANPPEDSRVPATAFLVRILDVASWTAGELARSGEAAWFADRAQEVRAAFVREFLDPATGVVGGPGDAGFRQSHHVLALAFDVVSDHDVRARIAAALAADVRARDDHLDTGAIGTKWLLPVLTEAGYAELAVRIARQRTPPSWGAWFEAGATTTFEHWDLAARSHGHYFLGTVDDWLTGHVGGLRLLEPGWRSFAVDPRCTDWIDSAAVSVVTPHGTVAVAWWHEDGEVRVRVDAPPGTRAVRPGHNGA</sequence>
<evidence type="ECO:0000313" key="8">
    <source>
        <dbReference type="EMBL" id="PRY10769.1"/>
    </source>
</evidence>
<organism evidence="8 9">
    <name type="scientific">Kineococcus rhizosphaerae</name>
    <dbReference type="NCBI Taxonomy" id="559628"/>
    <lineage>
        <taxon>Bacteria</taxon>
        <taxon>Bacillati</taxon>
        <taxon>Actinomycetota</taxon>
        <taxon>Actinomycetes</taxon>
        <taxon>Kineosporiales</taxon>
        <taxon>Kineosporiaceae</taxon>
        <taxon>Kineococcus</taxon>
    </lineage>
</organism>
<keyword evidence="9" id="KW-1185">Reference proteome</keyword>